<accession>A0A225WYR8</accession>
<keyword evidence="2" id="KW-1185">Reference proteome</keyword>
<evidence type="ECO:0000313" key="2">
    <source>
        <dbReference type="Proteomes" id="UP000198211"/>
    </source>
</evidence>
<dbReference type="OrthoDB" id="60283at2759"/>
<comment type="caution">
    <text evidence="1">The sequence shown here is derived from an EMBL/GenBank/DDBJ whole genome shotgun (WGS) entry which is preliminary data.</text>
</comment>
<reference evidence="2" key="1">
    <citation type="submission" date="2017-03" db="EMBL/GenBank/DDBJ databases">
        <title>Phytopthora megakarya and P. palmivora, two closely related causual agents of cacao black pod achieved similar genome size and gene model numbers by different mechanisms.</title>
        <authorList>
            <person name="Ali S."/>
            <person name="Shao J."/>
            <person name="Larry D.J."/>
            <person name="Kronmiller B."/>
            <person name="Shen D."/>
            <person name="Strem M.D."/>
            <person name="Melnick R.L."/>
            <person name="Guiltinan M.J."/>
            <person name="Tyler B.M."/>
            <person name="Meinhardt L.W."/>
            <person name="Bailey B.A."/>
        </authorList>
    </citation>
    <scope>NUCLEOTIDE SEQUENCE [LARGE SCALE GENOMIC DNA]</scope>
    <source>
        <strain evidence="2">zdho120</strain>
    </source>
</reference>
<evidence type="ECO:0000313" key="1">
    <source>
        <dbReference type="EMBL" id="OWZ22984.1"/>
    </source>
</evidence>
<protein>
    <submittedName>
        <fullName evidence="1">Uncharacterized protein</fullName>
    </submittedName>
</protein>
<dbReference type="EMBL" id="NBNE01000094">
    <property type="protein sequence ID" value="OWZ22984.1"/>
    <property type="molecule type" value="Genomic_DNA"/>
</dbReference>
<name>A0A225WYR8_9STRA</name>
<gene>
    <name evidence="1" type="ORF">PHMEG_0002227</name>
</gene>
<dbReference type="Proteomes" id="UP000198211">
    <property type="component" value="Unassembled WGS sequence"/>
</dbReference>
<organism evidence="1 2">
    <name type="scientific">Phytophthora megakarya</name>
    <dbReference type="NCBI Taxonomy" id="4795"/>
    <lineage>
        <taxon>Eukaryota</taxon>
        <taxon>Sar</taxon>
        <taxon>Stramenopiles</taxon>
        <taxon>Oomycota</taxon>
        <taxon>Peronosporomycetes</taxon>
        <taxon>Peronosporales</taxon>
        <taxon>Peronosporaceae</taxon>
        <taxon>Phytophthora</taxon>
    </lineage>
</organism>
<sequence>MWMWIPHHRIKASGGTIDSDAINQAASNGHLDVELWFYKKGYGCCSDKNAEHQGHLHILKWLNTQRNKPGVRQRLHTNNAHFEKITKEYGSIERKFDVIQWMHAHIWSFRQGSATKAKVEAAKMGI</sequence>
<proteinExistence type="predicted"/>
<dbReference type="AlphaFoldDB" id="A0A225WYR8"/>